<feature type="transmembrane region" description="Helical" evidence="4">
    <location>
        <begin position="356"/>
        <end position="376"/>
    </location>
</feature>
<dbReference type="EMBL" id="BMNW01000015">
    <property type="protein sequence ID" value="GGM29010.1"/>
    <property type="molecule type" value="Genomic_DNA"/>
</dbReference>
<evidence type="ECO:0000313" key="7">
    <source>
        <dbReference type="Proteomes" id="UP000616499"/>
    </source>
</evidence>
<proteinExistence type="predicted"/>
<feature type="transmembrane region" description="Helical" evidence="4">
    <location>
        <begin position="35"/>
        <end position="56"/>
    </location>
</feature>
<feature type="domain" description="Major facilitator superfamily (MFS) profile" evidence="5">
    <location>
        <begin position="1"/>
        <end position="381"/>
    </location>
</feature>
<feature type="transmembrane region" description="Helical" evidence="4">
    <location>
        <begin position="241"/>
        <end position="258"/>
    </location>
</feature>
<dbReference type="SUPFAM" id="SSF103473">
    <property type="entry name" value="MFS general substrate transporter"/>
    <property type="match status" value="1"/>
</dbReference>
<feature type="transmembrane region" description="Helical" evidence="4">
    <location>
        <begin position="68"/>
        <end position="85"/>
    </location>
</feature>
<evidence type="ECO:0000256" key="3">
    <source>
        <dbReference type="ARBA" id="ARBA00023136"/>
    </source>
</evidence>
<organism evidence="6 7">
    <name type="scientific">Pseudomonas asuensis</name>
    <dbReference type="NCBI Taxonomy" id="1825787"/>
    <lineage>
        <taxon>Bacteria</taxon>
        <taxon>Pseudomonadati</taxon>
        <taxon>Pseudomonadota</taxon>
        <taxon>Gammaproteobacteria</taxon>
        <taxon>Pseudomonadales</taxon>
        <taxon>Pseudomonadaceae</taxon>
        <taxon>Pseudomonas</taxon>
    </lineage>
</organism>
<feature type="transmembrane region" description="Helical" evidence="4">
    <location>
        <begin position="270"/>
        <end position="286"/>
    </location>
</feature>
<feature type="transmembrane region" description="Helical" evidence="4">
    <location>
        <begin position="156"/>
        <end position="175"/>
    </location>
</feature>
<dbReference type="CDD" id="cd17324">
    <property type="entry name" value="MFS_NepI_like"/>
    <property type="match status" value="1"/>
</dbReference>
<keyword evidence="2 4" id="KW-1133">Transmembrane helix</keyword>
<keyword evidence="1 4" id="KW-0812">Transmembrane</keyword>
<feature type="transmembrane region" description="Helical" evidence="4">
    <location>
        <begin position="91"/>
        <end position="113"/>
    </location>
</feature>
<protein>
    <submittedName>
        <fullName evidence="6">MFS transporter</fullName>
    </submittedName>
</protein>
<dbReference type="Pfam" id="PF07690">
    <property type="entry name" value="MFS_1"/>
    <property type="match status" value="1"/>
</dbReference>
<dbReference type="InterPro" id="IPR020846">
    <property type="entry name" value="MFS_dom"/>
</dbReference>
<sequence>MLITLLSFTAGISVANVYMAQPLLNAMAHDLGVSAAHIGLVVTATQIGYALGLFFLVPLGDLLSRRRLILVQILLSACFLLTASLSDSFFLLLLSLAAVGLMATVVQVVVAFAATLARPEERGSLVGRVTSGIVLGILMARLLSGAMSDLAGWRSVYMTSAALGIVTAGTLAIMLPRHNQGAMPAGYLDLLCSVPRLFMSEPVLRVRAVLAMLIFAAFSILWTALVLPLSEPRVGLTHTQIGLFGLAGVAGTLAAARAGKRADVGKGQQTTGLALVLLLLSWAPIAGLHASIAVLVLGVIILDFAVQAVHVTNQSLILAVRPEASSRLVGGYMIFYSIGSATGAFASTAAYGWAGWNGVCVLGAAVSLIALVFWQLTRPSC</sequence>
<feature type="transmembrane region" description="Helical" evidence="4">
    <location>
        <begin position="332"/>
        <end position="350"/>
    </location>
</feature>
<dbReference type="InterPro" id="IPR036259">
    <property type="entry name" value="MFS_trans_sf"/>
</dbReference>
<dbReference type="PANTHER" id="PTHR42910:SF1">
    <property type="entry name" value="MAJOR FACILITATOR SUPERFAMILY (MFS) PROFILE DOMAIN-CONTAINING PROTEIN"/>
    <property type="match status" value="1"/>
</dbReference>
<dbReference type="PROSITE" id="PS50850">
    <property type="entry name" value="MFS"/>
    <property type="match status" value="1"/>
</dbReference>
<evidence type="ECO:0000256" key="4">
    <source>
        <dbReference type="SAM" id="Phobius"/>
    </source>
</evidence>
<feature type="transmembrane region" description="Helical" evidence="4">
    <location>
        <begin position="208"/>
        <end position="229"/>
    </location>
</feature>
<reference evidence="7" key="1">
    <citation type="journal article" date="2019" name="Int. J. Syst. Evol. Microbiol.">
        <title>The Global Catalogue of Microorganisms (GCM) 10K type strain sequencing project: providing services to taxonomists for standard genome sequencing and annotation.</title>
        <authorList>
            <consortium name="The Broad Institute Genomics Platform"/>
            <consortium name="The Broad Institute Genome Sequencing Center for Infectious Disease"/>
            <person name="Wu L."/>
            <person name="Ma J."/>
        </authorList>
    </citation>
    <scope>NUCLEOTIDE SEQUENCE [LARGE SCALE GENOMIC DNA]</scope>
    <source>
        <strain evidence="7">JCM 13501</strain>
    </source>
</reference>
<evidence type="ECO:0000259" key="5">
    <source>
        <dbReference type="PROSITE" id="PS50850"/>
    </source>
</evidence>
<gene>
    <name evidence="6" type="ORF">GCM10009425_44390</name>
</gene>
<dbReference type="Proteomes" id="UP000616499">
    <property type="component" value="Unassembled WGS sequence"/>
</dbReference>
<keyword evidence="3 4" id="KW-0472">Membrane</keyword>
<evidence type="ECO:0000313" key="6">
    <source>
        <dbReference type="EMBL" id="GGM29010.1"/>
    </source>
</evidence>
<accession>A0ABQ2H3S2</accession>
<evidence type="ECO:0000256" key="2">
    <source>
        <dbReference type="ARBA" id="ARBA00022989"/>
    </source>
</evidence>
<feature type="transmembrane region" description="Helical" evidence="4">
    <location>
        <begin position="125"/>
        <end position="144"/>
    </location>
</feature>
<feature type="transmembrane region" description="Helical" evidence="4">
    <location>
        <begin position="292"/>
        <end position="311"/>
    </location>
</feature>
<evidence type="ECO:0000256" key="1">
    <source>
        <dbReference type="ARBA" id="ARBA00022692"/>
    </source>
</evidence>
<dbReference type="Gene3D" id="1.20.1250.20">
    <property type="entry name" value="MFS general substrate transporter like domains"/>
    <property type="match status" value="1"/>
</dbReference>
<dbReference type="InterPro" id="IPR011701">
    <property type="entry name" value="MFS"/>
</dbReference>
<comment type="caution">
    <text evidence="6">The sequence shown here is derived from an EMBL/GenBank/DDBJ whole genome shotgun (WGS) entry which is preliminary data.</text>
</comment>
<name>A0ABQ2H3S2_9PSED</name>
<dbReference type="PANTHER" id="PTHR42910">
    <property type="entry name" value="TRANSPORTER SCO4007-RELATED"/>
    <property type="match status" value="1"/>
</dbReference>
<keyword evidence="7" id="KW-1185">Reference proteome</keyword>